<sequence>MYRRHKLEDEEESHERWLISYADFITLLFAFFVVMYATSNINLNKYRALSSSVVTAFQGQPGAVGQPQNMPQGLQTPGLPVPGVQNQNGQVPSAVMKPLPLSYLYQEKKQRDQEKIRAMAQQLANTLAQWIEQKQIMVYQSDLGVEMDISTHLLFQNNQAAYTPQASQILHIISAQLKNEYRTLQVEGHSDKHTFSGMVDAESKRWTLTATQAARVAATLAADGIAAKRLSALGLAETRPVSSSDNNLAQSLNSRITLRILTAEAGEQLTTNLANRQEVSPAEPEATAEIPTMATPATLPSAMTNKRNSQP</sequence>
<evidence type="ECO:0000313" key="11">
    <source>
        <dbReference type="EMBL" id="MFD0930156.1"/>
    </source>
</evidence>
<keyword evidence="3" id="KW-1003">Cell membrane</keyword>
<feature type="domain" description="OmpA-like" evidence="10">
    <location>
        <begin position="138"/>
        <end position="264"/>
    </location>
</feature>
<keyword evidence="6 7" id="KW-0472">Membrane</keyword>
<keyword evidence="12" id="KW-1185">Reference proteome</keyword>
<evidence type="ECO:0000256" key="3">
    <source>
        <dbReference type="ARBA" id="ARBA00022475"/>
    </source>
</evidence>
<dbReference type="SUPFAM" id="SSF103088">
    <property type="entry name" value="OmpA-like"/>
    <property type="match status" value="1"/>
</dbReference>
<dbReference type="InterPro" id="IPR025713">
    <property type="entry name" value="MotB-like_N_dom"/>
</dbReference>
<dbReference type="InterPro" id="IPR050330">
    <property type="entry name" value="Bact_OuterMem_StrucFunc"/>
</dbReference>
<dbReference type="PANTHER" id="PTHR30329">
    <property type="entry name" value="STATOR ELEMENT OF FLAGELLAR MOTOR COMPLEX"/>
    <property type="match status" value="1"/>
</dbReference>
<evidence type="ECO:0000256" key="1">
    <source>
        <dbReference type="ARBA" id="ARBA00004162"/>
    </source>
</evidence>
<gene>
    <name evidence="11" type="ORF">ACFQ1T_10255</name>
</gene>
<evidence type="ECO:0000256" key="4">
    <source>
        <dbReference type="ARBA" id="ARBA00022692"/>
    </source>
</evidence>
<dbReference type="Gene3D" id="3.30.1330.60">
    <property type="entry name" value="OmpA-like domain"/>
    <property type="match status" value="1"/>
</dbReference>
<name>A0ABW3GHQ5_9PROT</name>
<reference evidence="12" key="1">
    <citation type="journal article" date="2019" name="Int. J. Syst. Evol. Microbiol.">
        <title>The Global Catalogue of Microorganisms (GCM) 10K type strain sequencing project: providing services to taxonomists for standard genome sequencing and annotation.</title>
        <authorList>
            <consortium name="The Broad Institute Genomics Platform"/>
            <consortium name="The Broad Institute Genome Sequencing Center for Infectious Disease"/>
            <person name="Wu L."/>
            <person name="Ma J."/>
        </authorList>
    </citation>
    <scope>NUCLEOTIDE SEQUENCE [LARGE SCALE GENOMIC DNA]</scope>
    <source>
        <strain evidence="12">CCUG 59685</strain>
    </source>
</reference>
<dbReference type="PROSITE" id="PS51123">
    <property type="entry name" value="OMPA_2"/>
    <property type="match status" value="1"/>
</dbReference>
<proteinExistence type="inferred from homology"/>
<dbReference type="InterPro" id="IPR006665">
    <property type="entry name" value="OmpA-like"/>
</dbReference>
<evidence type="ECO:0000256" key="6">
    <source>
        <dbReference type="ARBA" id="ARBA00023136"/>
    </source>
</evidence>
<evidence type="ECO:0000256" key="9">
    <source>
        <dbReference type="SAM" id="Phobius"/>
    </source>
</evidence>
<evidence type="ECO:0000256" key="7">
    <source>
        <dbReference type="PROSITE-ProRule" id="PRU00473"/>
    </source>
</evidence>
<evidence type="ECO:0000313" key="12">
    <source>
        <dbReference type="Proteomes" id="UP001597106"/>
    </source>
</evidence>
<dbReference type="Proteomes" id="UP001597106">
    <property type="component" value="Unassembled WGS sequence"/>
</dbReference>
<dbReference type="PANTHER" id="PTHR30329:SF20">
    <property type="entry name" value="EXPORTED PROTEIN"/>
    <property type="match status" value="1"/>
</dbReference>
<keyword evidence="11" id="KW-0966">Cell projection</keyword>
<accession>A0ABW3GHQ5</accession>
<comment type="caution">
    <text evidence="11">The sequence shown here is derived from an EMBL/GenBank/DDBJ whole genome shotgun (WGS) entry which is preliminary data.</text>
</comment>
<dbReference type="Pfam" id="PF13677">
    <property type="entry name" value="MotB_plug"/>
    <property type="match status" value="1"/>
</dbReference>
<evidence type="ECO:0000256" key="8">
    <source>
        <dbReference type="SAM" id="MobiDB-lite"/>
    </source>
</evidence>
<feature type="region of interest" description="Disordered" evidence="8">
    <location>
        <begin position="274"/>
        <end position="311"/>
    </location>
</feature>
<evidence type="ECO:0000256" key="5">
    <source>
        <dbReference type="ARBA" id="ARBA00022989"/>
    </source>
</evidence>
<dbReference type="RefSeq" id="WP_379076928.1">
    <property type="nucleotide sequence ID" value="NZ_JBHTJW010000002.1"/>
</dbReference>
<comment type="similarity">
    <text evidence="2">Belongs to the MotB family.</text>
</comment>
<feature type="transmembrane region" description="Helical" evidence="9">
    <location>
        <begin position="21"/>
        <end position="38"/>
    </location>
</feature>
<feature type="compositionally biased region" description="Polar residues" evidence="8">
    <location>
        <begin position="301"/>
        <end position="311"/>
    </location>
</feature>
<evidence type="ECO:0000259" key="10">
    <source>
        <dbReference type="PROSITE" id="PS51123"/>
    </source>
</evidence>
<keyword evidence="11" id="KW-0969">Cilium</keyword>
<dbReference type="EMBL" id="JBHTJW010000002">
    <property type="protein sequence ID" value="MFD0930156.1"/>
    <property type="molecule type" value="Genomic_DNA"/>
</dbReference>
<comment type="subcellular location">
    <subcellularLocation>
        <location evidence="1">Cell membrane</location>
        <topology evidence="1">Single-pass membrane protein</topology>
    </subcellularLocation>
</comment>
<protein>
    <submittedName>
        <fullName evidence="11">Flagellar motor protein MotB</fullName>
    </submittedName>
</protein>
<dbReference type="Pfam" id="PF00691">
    <property type="entry name" value="OmpA"/>
    <property type="match status" value="1"/>
</dbReference>
<evidence type="ECO:0000256" key="2">
    <source>
        <dbReference type="ARBA" id="ARBA00008914"/>
    </source>
</evidence>
<organism evidence="11 12">
    <name type="scientific">Methylophilus glucosoxydans</name>
    <dbReference type="NCBI Taxonomy" id="752553"/>
    <lineage>
        <taxon>Bacteria</taxon>
        <taxon>Pseudomonadati</taxon>
        <taxon>Pseudomonadota</taxon>
        <taxon>Betaproteobacteria</taxon>
        <taxon>Nitrosomonadales</taxon>
        <taxon>Methylophilaceae</taxon>
        <taxon>Methylophilus</taxon>
    </lineage>
</organism>
<keyword evidence="4 9" id="KW-0812">Transmembrane</keyword>
<keyword evidence="11" id="KW-0282">Flagellum</keyword>
<dbReference type="InterPro" id="IPR036737">
    <property type="entry name" value="OmpA-like_sf"/>
</dbReference>
<keyword evidence="5 9" id="KW-1133">Transmembrane helix</keyword>